<protein>
    <submittedName>
        <fullName evidence="1">Transcriptional regulator, AlpA family</fullName>
    </submittedName>
</protein>
<dbReference type="PANTHER" id="PTHR36154:SF1">
    <property type="entry name" value="DNA-BINDING TRANSCRIPTIONAL ACTIVATOR ALPA"/>
    <property type="match status" value="1"/>
</dbReference>
<dbReference type="GeneID" id="300269906"/>
<gene>
    <name evidence="1" type="ORF">SAMN05216409_1328</name>
</gene>
<dbReference type="EMBL" id="FOEV01000032">
    <property type="protein sequence ID" value="SER51229.1"/>
    <property type="molecule type" value="Genomic_DNA"/>
</dbReference>
<dbReference type="Proteomes" id="UP000183210">
    <property type="component" value="Unassembled WGS sequence"/>
</dbReference>
<organism evidence="1 2">
    <name type="scientific">Pseudomonas lutea</name>
    <dbReference type="NCBI Taxonomy" id="243924"/>
    <lineage>
        <taxon>Bacteria</taxon>
        <taxon>Pseudomonadati</taxon>
        <taxon>Pseudomonadota</taxon>
        <taxon>Gammaproteobacteria</taxon>
        <taxon>Pseudomonadales</taxon>
        <taxon>Pseudomonadaceae</taxon>
        <taxon>Pseudomonas</taxon>
    </lineage>
</organism>
<sequence length="71" mass="8332">MAKKNEIDMTVRFIKLPEVKRITSLSMTEIYRRIGKGQFPKQIRVGPKSVVWVEREVRAWVDLMVAGRDDQ</sequence>
<dbReference type="RefSeq" id="WP_074830583.1">
    <property type="nucleotide sequence ID" value="NZ_FOEV01000032.1"/>
</dbReference>
<dbReference type="InterPro" id="IPR052931">
    <property type="entry name" value="Prophage_regulatory_activator"/>
</dbReference>
<proteinExistence type="predicted"/>
<dbReference type="PANTHER" id="PTHR36154">
    <property type="entry name" value="DNA-BINDING TRANSCRIPTIONAL ACTIVATOR ALPA"/>
    <property type="match status" value="1"/>
</dbReference>
<dbReference type="InterPro" id="IPR010260">
    <property type="entry name" value="AlpA"/>
</dbReference>
<comment type="caution">
    <text evidence="1">The sequence shown here is derived from an EMBL/GenBank/DDBJ whole genome shotgun (WGS) entry which is preliminary data.</text>
</comment>
<evidence type="ECO:0000313" key="2">
    <source>
        <dbReference type="Proteomes" id="UP000183210"/>
    </source>
</evidence>
<name>A0A9X8MHV0_9PSED</name>
<dbReference type="AlphaFoldDB" id="A0A9X8MHV0"/>
<accession>A0A9X8MHV0</accession>
<reference evidence="1 2" key="1">
    <citation type="submission" date="2016-10" db="EMBL/GenBank/DDBJ databases">
        <authorList>
            <person name="Varghese N."/>
            <person name="Submissions S."/>
        </authorList>
    </citation>
    <scope>NUCLEOTIDE SEQUENCE [LARGE SCALE GENOMIC DNA]</scope>
    <source>
        <strain evidence="1 2">LMG 21974</strain>
    </source>
</reference>
<evidence type="ECO:0000313" key="1">
    <source>
        <dbReference type="EMBL" id="SER51229.1"/>
    </source>
</evidence>
<dbReference type="Gene3D" id="1.10.238.160">
    <property type="match status" value="1"/>
</dbReference>
<dbReference type="Pfam" id="PF05930">
    <property type="entry name" value="Phage_AlpA"/>
    <property type="match status" value="1"/>
</dbReference>